<dbReference type="InterPro" id="IPR008271">
    <property type="entry name" value="Ser/Thr_kinase_AS"/>
</dbReference>
<organism evidence="17 18">
    <name type="scientific">Chlorella sorokiniana</name>
    <name type="common">Freshwater green alga</name>
    <dbReference type="NCBI Taxonomy" id="3076"/>
    <lineage>
        <taxon>Eukaryota</taxon>
        <taxon>Viridiplantae</taxon>
        <taxon>Chlorophyta</taxon>
        <taxon>core chlorophytes</taxon>
        <taxon>Trebouxiophyceae</taxon>
        <taxon>Chlorellales</taxon>
        <taxon>Chlorellaceae</taxon>
        <taxon>Chlorella clade</taxon>
        <taxon>Chlorella</taxon>
    </lineage>
</organism>
<dbReference type="PANTHER" id="PTHR44329">
    <property type="entry name" value="SERINE/THREONINE-PROTEIN KINASE TNNI3K-RELATED"/>
    <property type="match status" value="1"/>
</dbReference>
<evidence type="ECO:0000259" key="15">
    <source>
        <dbReference type="PROSITE" id="PS50011"/>
    </source>
</evidence>
<dbReference type="EMBL" id="LHPG02000006">
    <property type="protein sequence ID" value="PRW57729.1"/>
    <property type="molecule type" value="Genomic_DNA"/>
</dbReference>
<dbReference type="SUPFAM" id="SSF57850">
    <property type="entry name" value="RING/U-box"/>
    <property type="match status" value="1"/>
</dbReference>
<dbReference type="SUPFAM" id="SSF56112">
    <property type="entry name" value="Protein kinase-like (PK-like)"/>
    <property type="match status" value="1"/>
</dbReference>
<keyword evidence="5 13" id="KW-0547">Nucleotide-binding</keyword>
<accession>A0A2P6TUI8</accession>
<feature type="region of interest" description="Disordered" evidence="14">
    <location>
        <begin position="852"/>
        <end position="887"/>
    </location>
</feature>
<evidence type="ECO:0000313" key="18">
    <source>
        <dbReference type="Proteomes" id="UP000239899"/>
    </source>
</evidence>
<dbReference type="Pfam" id="PF00097">
    <property type="entry name" value="zf-C3HC4"/>
    <property type="match status" value="1"/>
</dbReference>
<keyword evidence="9 13" id="KW-0067">ATP-binding</keyword>
<dbReference type="PROSITE" id="PS50011">
    <property type="entry name" value="PROTEIN_KINASE_DOM"/>
    <property type="match status" value="1"/>
</dbReference>
<comment type="caution">
    <text evidence="17">The sequence shown here is derived from an EMBL/GenBank/DDBJ whole genome shotgun (WGS) entry which is preliminary data.</text>
</comment>
<feature type="binding site" evidence="13">
    <location>
        <position position="573"/>
    </location>
    <ligand>
        <name>ATP</name>
        <dbReference type="ChEBI" id="CHEBI:30616"/>
    </ligand>
</feature>
<dbReference type="Proteomes" id="UP000239899">
    <property type="component" value="Unassembled WGS sequence"/>
</dbReference>
<dbReference type="InterPro" id="IPR017441">
    <property type="entry name" value="Protein_kinase_ATP_BS"/>
</dbReference>
<evidence type="ECO:0000256" key="13">
    <source>
        <dbReference type="PROSITE-ProRule" id="PRU10141"/>
    </source>
</evidence>
<keyword evidence="3" id="KW-0808">Transferase</keyword>
<dbReference type="PANTHER" id="PTHR44329:SF285">
    <property type="entry name" value="V-MOS MOLONEY MURINE SARCOMA VIRAL ONCO HOMOLOG"/>
    <property type="match status" value="1"/>
</dbReference>
<evidence type="ECO:0000256" key="3">
    <source>
        <dbReference type="ARBA" id="ARBA00022679"/>
    </source>
</evidence>
<dbReference type="GO" id="GO:0004674">
    <property type="term" value="F:protein serine/threonine kinase activity"/>
    <property type="evidence" value="ECO:0007669"/>
    <property type="project" value="UniProtKB-KW"/>
</dbReference>
<evidence type="ECO:0000256" key="8">
    <source>
        <dbReference type="ARBA" id="ARBA00022833"/>
    </source>
</evidence>
<dbReference type="STRING" id="3076.A0A2P6TUI8"/>
<evidence type="ECO:0000256" key="12">
    <source>
        <dbReference type="PROSITE-ProRule" id="PRU00175"/>
    </source>
</evidence>
<dbReference type="GO" id="GO:0005524">
    <property type="term" value="F:ATP binding"/>
    <property type="evidence" value="ECO:0007669"/>
    <property type="project" value="UniProtKB-UniRule"/>
</dbReference>
<dbReference type="InterPro" id="IPR011009">
    <property type="entry name" value="Kinase-like_dom_sf"/>
</dbReference>
<dbReference type="InterPro" id="IPR013083">
    <property type="entry name" value="Znf_RING/FYVE/PHD"/>
</dbReference>
<dbReference type="InterPro" id="IPR000719">
    <property type="entry name" value="Prot_kinase_dom"/>
</dbReference>
<dbReference type="InterPro" id="IPR018957">
    <property type="entry name" value="Znf_C3HC4_RING-type"/>
</dbReference>
<gene>
    <name evidence="17" type="ORF">C2E21_3350</name>
</gene>
<evidence type="ECO:0000259" key="16">
    <source>
        <dbReference type="PROSITE" id="PS50089"/>
    </source>
</evidence>
<feature type="domain" description="RING-type" evidence="16">
    <location>
        <begin position="8"/>
        <end position="48"/>
    </location>
</feature>
<keyword evidence="18" id="KW-1185">Reference proteome</keyword>
<evidence type="ECO:0000256" key="1">
    <source>
        <dbReference type="ARBA" id="ARBA00012513"/>
    </source>
</evidence>
<dbReference type="Gene3D" id="3.30.40.10">
    <property type="entry name" value="Zinc/RING finger domain, C3HC4 (zinc finger)"/>
    <property type="match status" value="1"/>
</dbReference>
<keyword evidence="6 12" id="KW-0863">Zinc-finger</keyword>
<evidence type="ECO:0000256" key="6">
    <source>
        <dbReference type="ARBA" id="ARBA00022771"/>
    </source>
</evidence>
<comment type="catalytic activity">
    <reaction evidence="10">
        <text>L-threonyl-[protein] + ATP = O-phospho-L-threonyl-[protein] + ADP + H(+)</text>
        <dbReference type="Rhea" id="RHEA:46608"/>
        <dbReference type="Rhea" id="RHEA-COMP:11060"/>
        <dbReference type="Rhea" id="RHEA-COMP:11605"/>
        <dbReference type="ChEBI" id="CHEBI:15378"/>
        <dbReference type="ChEBI" id="CHEBI:30013"/>
        <dbReference type="ChEBI" id="CHEBI:30616"/>
        <dbReference type="ChEBI" id="CHEBI:61977"/>
        <dbReference type="ChEBI" id="CHEBI:456216"/>
        <dbReference type="EC" id="2.7.11.1"/>
    </reaction>
</comment>
<keyword evidence="8" id="KW-0862">Zinc</keyword>
<dbReference type="PROSITE" id="PS00108">
    <property type="entry name" value="PROTEIN_KINASE_ST"/>
    <property type="match status" value="1"/>
</dbReference>
<sequence length="887" mass="94014">MAEGLLECSVCLGTLDEPCTLPCGHTFCLGCIQSVLQTTARRKCPLCNAAVPFGTPLKVNVLARELVAAMLEKQRQREAEQDCAAAAAAACSEAAAPAGSPLPSLQQAASSGARSLEQQLREAAEGSVVAAPSIAVQGPRLQLNASAADSIEACSELCRTTTGCDWFWYCDRPGGCADGSGGTLPLQGCQLLGEACTLPALGLSGTTGVQVTSGFPADTVFGDQSFKFTELQGQGIEGEDFPCDASSVPGKCVLPVAGEATLVCHFMGRMCQAVTVYLNDPFFLYEHEATVQAPTAAEMAANEASLAENGTAWWGCASAQCVASGADVAVLDNVASAEDCCHACAERLDGTPTAIQTGQPCNAWNYCDKPDGCSFAGSSVSPAPLRLSYRQCQLRYAFLSNITYGAPLIVGAKGNASEFTCGAPLSFAAPDLPGFTRMPGRGLFLYGNYNCTPSLRPGWDCAPPSNNLTELAKGCLEDPQCLAMPIKQAQPTVNGFYNASSPYKGFRKKENAKLLIVPTTNLYIPQGRAASSSSLSAAVTYCRWPNGQPQEIGVGATSRVYRAMLNGEMVAAKEIDLASGESCQLKQEAFITEALRLQQLRHPNVVGLMGIALTPRRGVLLLEYCQGRDLHAALDVLALGTQERLFGWHRRGKRVALEVAKALNFLHSKGIVHLDVKSPNVLLTENGTAKLADVGFSREKLHTFLSDLSNFGTFAWAAPELLLARQCTQKVDIYSWGVLLWEIVTGERPQRGQLRLPRVPEECPQAASDLLLQCLHQDPAQRPTALELMQRLEPLVGPPKHALPEVGGGSGVLTTAAPAGGLMVCPSMRVAVPPAGIPSPFAALAAIALPSSQQHQLPSPFTAQAAAACASRQQQQQWGQEEERQDE</sequence>
<feature type="compositionally biased region" description="Low complexity" evidence="14">
    <location>
        <begin position="863"/>
        <end position="877"/>
    </location>
</feature>
<dbReference type="Pfam" id="PF00069">
    <property type="entry name" value="Pkinase"/>
    <property type="match status" value="1"/>
</dbReference>
<keyword evidence="2" id="KW-0723">Serine/threonine-protein kinase</keyword>
<evidence type="ECO:0000256" key="7">
    <source>
        <dbReference type="ARBA" id="ARBA00022777"/>
    </source>
</evidence>
<keyword evidence="7" id="KW-0418">Kinase</keyword>
<protein>
    <recommendedName>
        <fullName evidence="1">non-specific serine/threonine protein kinase</fullName>
        <ecNumber evidence="1">2.7.11.1</ecNumber>
    </recommendedName>
</protein>
<evidence type="ECO:0000256" key="4">
    <source>
        <dbReference type="ARBA" id="ARBA00022723"/>
    </source>
</evidence>
<dbReference type="Gene3D" id="1.10.510.10">
    <property type="entry name" value="Transferase(Phosphotransferase) domain 1"/>
    <property type="match status" value="1"/>
</dbReference>
<evidence type="ECO:0000256" key="9">
    <source>
        <dbReference type="ARBA" id="ARBA00022840"/>
    </source>
</evidence>
<evidence type="ECO:0000256" key="5">
    <source>
        <dbReference type="ARBA" id="ARBA00022741"/>
    </source>
</evidence>
<dbReference type="PROSITE" id="PS50089">
    <property type="entry name" value="ZF_RING_2"/>
    <property type="match status" value="1"/>
</dbReference>
<evidence type="ECO:0000256" key="10">
    <source>
        <dbReference type="ARBA" id="ARBA00047899"/>
    </source>
</evidence>
<dbReference type="InterPro" id="IPR051681">
    <property type="entry name" value="Ser/Thr_Kinases-Pseudokinases"/>
</dbReference>
<dbReference type="EC" id="2.7.11.1" evidence="1"/>
<dbReference type="OrthoDB" id="2013833at2759"/>
<evidence type="ECO:0000313" key="17">
    <source>
        <dbReference type="EMBL" id="PRW57729.1"/>
    </source>
</evidence>
<dbReference type="PROSITE" id="PS00518">
    <property type="entry name" value="ZF_RING_1"/>
    <property type="match status" value="1"/>
</dbReference>
<feature type="compositionally biased region" description="Polar residues" evidence="14">
    <location>
        <begin position="852"/>
        <end position="862"/>
    </location>
</feature>
<keyword evidence="4" id="KW-0479">Metal-binding</keyword>
<proteinExistence type="predicted"/>
<dbReference type="PROSITE" id="PS00107">
    <property type="entry name" value="PROTEIN_KINASE_ATP"/>
    <property type="match status" value="1"/>
</dbReference>
<name>A0A2P6TUI8_CHLSO</name>
<dbReference type="InterPro" id="IPR017907">
    <property type="entry name" value="Znf_RING_CS"/>
</dbReference>
<evidence type="ECO:0000256" key="14">
    <source>
        <dbReference type="SAM" id="MobiDB-lite"/>
    </source>
</evidence>
<feature type="domain" description="Protein kinase" evidence="15">
    <location>
        <begin position="546"/>
        <end position="796"/>
    </location>
</feature>
<comment type="catalytic activity">
    <reaction evidence="11">
        <text>L-seryl-[protein] + ATP = O-phospho-L-seryl-[protein] + ADP + H(+)</text>
        <dbReference type="Rhea" id="RHEA:17989"/>
        <dbReference type="Rhea" id="RHEA-COMP:9863"/>
        <dbReference type="Rhea" id="RHEA-COMP:11604"/>
        <dbReference type="ChEBI" id="CHEBI:15378"/>
        <dbReference type="ChEBI" id="CHEBI:29999"/>
        <dbReference type="ChEBI" id="CHEBI:30616"/>
        <dbReference type="ChEBI" id="CHEBI:83421"/>
        <dbReference type="ChEBI" id="CHEBI:456216"/>
        <dbReference type="EC" id="2.7.11.1"/>
    </reaction>
</comment>
<evidence type="ECO:0000256" key="11">
    <source>
        <dbReference type="ARBA" id="ARBA00048679"/>
    </source>
</evidence>
<dbReference type="AlphaFoldDB" id="A0A2P6TUI8"/>
<evidence type="ECO:0000256" key="2">
    <source>
        <dbReference type="ARBA" id="ARBA00022527"/>
    </source>
</evidence>
<reference evidence="17 18" key="1">
    <citation type="journal article" date="2018" name="Plant J.">
        <title>Genome sequences of Chlorella sorokiniana UTEX 1602 and Micractinium conductrix SAG 241.80: implications to maltose excretion by a green alga.</title>
        <authorList>
            <person name="Arriola M.B."/>
            <person name="Velmurugan N."/>
            <person name="Zhang Y."/>
            <person name="Plunkett M.H."/>
            <person name="Hondzo H."/>
            <person name="Barney B.M."/>
        </authorList>
    </citation>
    <scope>NUCLEOTIDE SEQUENCE [LARGE SCALE GENOMIC DNA]</scope>
    <source>
        <strain evidence="18">UTEX 1602</strain>
    </source>
</reference>
<dbReference type="GO" id="GO:0008270">
    <property type="term" value="F:zinc ion binding"/>
    <property type="evidence" value="ECO:0007669"/>
    <property type="project" value="UniProtKB-KW"/>
</dbReference>
<dbReference type="SMART" id="SM00220">
    <property type="entry name" value="S_TKc"/>
    <property type="match status" value="1"/>
</dbReference>
<dbReference type="SMART" id="SM00184">
    <property type="entry name" value="RING"/>
    <property type="match status" value="1"/>
</dbReference>
<dbReference type="InterPro" id="IPR001841">
    <property type="entry name" value="Znf_RING"/>
</dbReference>